<keyword evidence="4" id="KW-1185">Reference proteome</keyword>
<sequence length="607" mass="66896">MEACASRPAQAAQQPSRQRSHDTARRPLLPPPPQRRRRQRQAVQPSSALLPEHLDAFTSGVHHLLTLAYEPIVLPCSSMNCGDMTYRSTLDPVLRMEEKGINPQGLALLAAAAFYLTRRPGVLSGFFDTYFQAPMQARAAKVYCKEDFDMGKKLATGGFGTVYKATLEEDGRAKPVIVKKATEFGEAEAWMNERMMRVAPKAAAQFITAFSDGKGAVGDSTWLVWDYEGDYTLADLMQKKEFPYNLEQALFGRELNIPKGPERKAAIIRVALQQLVQCLEKAHGVGIVHRDIKPQNCILSERDSCIKLIDFGAAADLRIGLNYVPNQYLLDPRYAPPQQYIMSKLTPRAPPAPVAALLSPVLWQLNAPDRFDMYSVGVVLLQMAFPLLRGDNTLITFNKLLAEQYGWNLAAWRKALERRGDKAYSEGFAVLDADGGAGWELLCSLIQYDPSKRLSAAQTLRHPWFGVGLPMKALSSTVASLGKAAGSVLESVDDDWLQRRVTRNGTRESGGFTEAYLSEEGLTADSRKRGDDDLPESVANSSSTIAWWQSRQAEVEARLILRRVKAGKVAKPVSEIPANGNGNVNGNAKKAVGKLRLFDMVGGKGNK</sequence>
<evidence type="ECO:0000313" key="4">
    <source>
        <dbReference type="Proteomes" id="UP001055712"/>
    </source>
</evidence>
<dbReference type="InterPro" id="IPR000719">
    <property type="entry name" value="Prot_kinase_dom"/>
</dbReference>
<reference evidence="3" key="2">
    <citation type="submission" date="2020-11" db="EMBL/GenBank/DDBJ databases">
        <authorList>
            <person name="Cecchin M."/>
            <person name="Marcolungo L."/>
            <person name="Rossato M."/>
            <person name="Girolomoni L."/>
            <person name="Cosentino E."/>
            <person name="Cuine S."/>
            <person name="Li-Beisson Y."/>
            <person name="Delledonne M."/>
            <person name="Ballottari M."/>
        </authorList>
    </citation>
    <scope>NUCLEOTIDE SEQUENCE</scope>
    <source>
        <strain evidence="3">211/11P</strain>
        <tissue evidence="3">Whole cell</tissue>
    </source>
</reference>
<gene>
    <name evidence="3" type="ORF">D9Q98_004978</name>
</gene>
<dbReference type="SUPFAM" id="SSF56112">
    <property type="entry name" value="Protein kinase-like (PK-like)"/>
    <property type="match status" value="1"/>
</dbReference>
<evidence type="ECO:0000256" key="1">
    <source>
        <dbReference type="SAM" id="MobiDB-lite"/>
    </source>
</evidence>
<proteinExistence type="predicted"/>
<dbReference type="PROSITE" id="PS00108">
    <property type="entry name" value="PROTEIN_KINASE_ST"/>
    <property type="match status" value="1"/>
</dbReference>
<dbReference type="SMART" id="SM00220">
    <property type="entry name" value="S_TKc"/>
    <property type="match status" value="1"/>
</dbReference>
<dbReference type="Gene3D" id="3.30.200.20">
    <property type="entry name" value="Phosphorylase Kinase, domain 1"/>
    <property type="match status" value="1"/>
</dbReference>
<feature type="region of interest" description="Disordered" evidence="1">
    <location>
        <begin position="1"/>
        <end position="40"/>
    </location>
</feature>
<dbReference type="PANTHER" id="PTHR46699">
    <property type="entry name" value="SERINE/THREONINE-PROTEIN KINASE STN8, CHLOROPLASTIC-RELATED"/>
    <property type="match status" value="1"/>
</dbReference>
<dbReference type="Proteomes" id="UP001055712">
    <property type="component" value="Unassembled WGS sequence"/>
</dbReference>
<protein>
    <recommendedName>
        <fullName evidence="2">Protein kinase domain-containing protein</fullName>
    </recommendedName>
</protein>
<dbReference type="InterPro" id="IPR011009">
    <property type="entry name" value="Kinase-like_dom_sf"/>
</dbReference>
<dbReference type="InterPro" id="IPR008271">
    <property type="entry name" value="Ser/Thr_kinase_AS"/>
</dbReference>
<accession>A0A9D4TNK1</accession>
<dbReference type="GO" id="GO:0004672">
    <property type="term" value="F:protein kinase activity"/>
    <property type="evidence" value="ECO:0007669"/>
    <property type="project" value="InterPro"/>
</dbReference>
<comment type="caution">
    <text evidence="3">The sequence shown here is derived from an EMBL/GenBank/DDBJ whole genome shotgun (WGS) entry which is preliminary data.</text>
</comment>
<feature type="compositionally biased region" description="Low complexity" evidence="1">
    <location>
        <begin position="1"/>
        <end position="17"/>
    </location>
</feature>
<organism evidence="3 4">
    <name type="scientific">Chlorella vulgaris</name>
    <name type="common">Green alga</name>
    <dbReference type="NCBI Taxonomy" id="3077"/>
    <lineage>
        <taxon>Eukaryota</taxon>
        <taxon>Viridiplantae</taxon>
        <taxon>Chlorophyta</taxon>
        <taxon>core chlorophytes</taxon>
        <taxon>Trebouxiophyceae</taxon>
        <taxon>Chlorellales</taxon>
        <taxon>Chlorellaceae</taxon>
        <taxon>Chlorella clade</taxon>
        <taxon>Chlorella</taxon>
    </lineage>
</organism>
<name>A0A9D4TNK1_CHLVU</name>
<evidence type="ECO:0000313" key="3">
    <source>
        <dbReference type="EMBL" id="KAI3430383.1"/>
    </source>
</evidence>
<dbReference type="PROSITE" id="PS50011">
    <property type="entry name" value="PROTEIN_KINASE_DOM"/>
    <property type="match status" value="1"/>
</dbReference>
<dbReference type="GO" id="GO:0005524">
    <property type="term" value="F:ATP binding"/>
    <property type="evidence" value="ECO:0007669"/>
    <property type="project" value="InterPro"/>
</dbReference>
<dbReference type="OrthoDB" id="10252171at2759"/>
<dbReference type="EMBL" id="SIDB01000007">
    <property type="protein sequence ID" value="KAI3430383.1"/>
    <property type="molecule type" value="Genomic_DNA"/>
</dbReference>
<evidence type="ECO:0000259" key="2">
    <source>
        <dbReference type="PROSITE" id="PS50011"/>
    </source>
</evidence>
<reference evidence="3" key="1">
    <citation type="journal article" date="2019" name="Plant J.">
        <title>Chlorella vulgaris genome assembly and annotation reveals the molecular basis for metabolic acclimation to high light conditions.</title>
        <authorList>
            <person name="Cecchin M."/>
            <person name="Marcolungo L."/>
            <person name="Rossato M."/>
            <person name="Girolomoni L."/>
            <person name="Cosentino E."/>
            <person name="Cuine S."/>
            <person name="Li-Beisson Y."/>
            <person name="Delledonne M."/>
            <person name="Ballottari M."/>
        </authorList>
    </citation>
    <scope>NUCLEOTIDE SEQUENCE</scope>
    <source>
        <strain evidence="3">211/11P</strain>
    </source>
</reference>
<dbReference type="Pfam" id="PF00069">
    <property type="entry name" value="Pkinase"/>
    <property type="match status" value="1"/>
</dbReference>
<dbReference type="Gene3D" id="1.10.510.10">
    <property type="entry name" value="Transferase(Phosphotransferase) domain 1"/>
    <property type="match status" value="1"/>
</dbReference>
<feature type="domain" description="Protein kinase" evidence="2">
    <location>
        <begin position="148"/>
        <end position="465"/>
    </location>
</feature>
<dbReference type="AlphaFoldDB" id="A0A9D4TNK1"/>
<dbReference type="PANTHER" id="PTHR46699:SF4">
    <property type="entry name" value="SERINE_THREONINE-PROTEIN KINASE STN7, CHLOROPLASTIC"/>
    <property type="match status" value="1"/>
</dbReference>